<dbReference type="STRING" id="1232681.ADIS_0401"/>
<dbReference type="EMBL" id="AQHR01000015">
    <property type="protein sequence ID" value="EON79172.1"/>
    <property type="molecule type" value="Genomic_DNA"/>
</dbReference>
<dbReference type="AlphaFoldDB" id="R7ZYK0"/>
<evidence type="ECO:0000313" key="1">
    <source>
        <dbReference type="EMBL" id="EON79172.1"/>
    </source>
</evidence>
<gene>
    <name evidence="1" type="ORF">ADIS_0401</name>
</gene>
<proteinExistence type="predicted"/>
<reference evidence="1 2" key="1">
    <citation type="submission" date="2013-02" db="EMBL/GenBank/DDBJ databases">
        <title>A novel strain isolated from Lonar lake, Maharashtra, India.</title>
        <authorList>
            <person name="Singh A."/>
        </authorList>
    </citation>
    <scope>NUCLEOTIDE SEQUENCE [LARGE SCALE GENOMIC DNA]</scope>
    <source>
        <strain evidence="1 2">AK24</strain>
    </source>
</reference>
<organism evidence="1 2">
    <name type="scientific">Lunatimonas lonarensis</name>
    <dbReference type="NCBI Taxonomy" id="1232681"/>
    <lineage>
        <taxon>Bacteria</taxon>
        <taxon>Pseudomonadati</taxon>
        <taxon>Bacteroidota</taxon>
        <taxon>Cytophagia</taxon>
        <taxon>Cytophagales</taxon>
        <taxon>Cyclobacteriaceae</taxon>
    </lineage>
</organism>
<comment type="caution">
    <text evidence="1">The sequence shown here is derived from an EMBL/GenBank/DDBJ whole genome shotgun (WGS) entry which is preliminary data.</text>
</comment>
<accession>R7ZYK0</accession>
<dbReference type="Proteomes" id="UP000013909">
    <property type="component" value="Unassembled WGS sequence"/>
</dbReference>
<sequence length="133" mass="15926">MFKEGENFRFSFILSNFSEDYVRFSPSFIDDDFFMVYRLEDLGNYIPISKPYHNIFCEFSLNQFLISPKGEFRFEIPWSPEENFCCPPFCKTSNNLPLPVGIYKTSINQTIEFTIEEKVIFLNYDHLIEFEIF</sequence>
<name>R7ZYK0_9BACT</name>
<protein>
    <submittedName>
        <fullName evidence="1">Uncharacterized protein</fullName>
    </submittedName>
</protein>
<evidence type="ECO:0000313" key="2">
    <source>
        <dbReference type="Proteomes" id="UP000013909"/>
    </source>
</evidence>
<keyword evidence="2" id="KW-1185">Reference proteome</keyword>